<sequence length="191" mass="21217">WRIRKPMPVVGDMNYEDVAIVFSQEEWELLDEAQRLLYCDVMLEVFALVSSVGCWHKVDGDEACSAQSVSIKGESQVRASKTAPATQKIPLCKRCFSVLKGILHLSGSHATDFEQKAFFCSDPCVGDSCSCANPHEQQRNECGEEPWKQGMDRASSVSRSNFLSLVPSLSGKVGKDLLYNSELLRHQATLN</sequence>
<evidence type="ECO:0000313" key="3">
    <source>
        <dbReference type="Proteomes" id="UP000001074"/>
    </source>
</evidence>
<dbReference type="GO" id="GO:0006355">
    <property type="term" value="P:regulation of DNA-templated transcription"/>
    <property type="evidence" value="ECO:0007669"/>
    <property type="project" value="InterPro"/>
</dbReference>
<dbReference type="SUPFAM" id="SSF109640">
    <property type="entry name" value="KRAB domain (Kruppel-associated box)"/>
    <property type="match status" value="1"/>
</dbReference>
<dbReference type="InterPro" id="IPR050169">
    <property type="entry name" value="Krueppel_C2H2_ZnF"/>
</dbReference>
<dbReference type="Gene3D" id="6.10.140.140">
    <property type="match status" value="1"/>
</dbReference>
<dbReference type="PROSITE" id="PS50805">
    <property type="entry name" value="KRAB"/>
    <property type="match status" value="1"/>
</dbReference>
<dbReference type="Pfam" id="PF01352">
    <property type="entry name" value="KRAB"/>
    <property type="match status" value="1"/>
</dbReference>
<dbReference type="Ensembl" id="ENSMLUT00000029868.1">
    <property type="protein sequence ID" value="ENSMLUP00000022082.1"/>
    <property type="gene ID" value="ENSMLUG00000023904.1"/>
</dbReference>
<dbReference type="SMART" id="SM00349">
    <property type="entry name" value="KRAB"/>
    <property type="match status" value="1"/>
</dbReference>
<keyword evidence="3" id="KW-1185">Reference proteome</keyword>
<accession>G1QEE9</accession>
<dbReference type="InParanoid" id="G1QEE9"/>
<organism evidence="2 3">
    <name type="scientific">Myotis lucifugus</name>
    <name type="common">Little brown bat</name>
    <dbReference type="NCBI Taxonomy" id="59463"/>
    <lineage>
        <taxon>Eukaryota</taxon>
        <taxon>Metazoa</taxon>
        <taxon>Chordata</taxon>
        <taxon>Craniata</taxon>
        <taxon>Vertebrata</taxon>
        <taxon>Euteleostomi</taxon>
        <taxon>Mammalia</taxon>
        <taxon>Eutheria</taxon>
        <taxon>Laurasiatheria</taxon>
        <taxon>Chiroptera</taxon>
        <taxon>Yangochiroptera</taxon>
        <taxon>Vespertilionidae</taxon>
        <taxon>Myotis</taxon>
    </lineage>
</organism>
<dbReference type="GeneTree" id="ENSGT00940000162907"/>
<protein>
    <recommendedName>
        <fullName evidence="1">KRAB domain-containing protein</fullName>
    </recommendedName>
</protein>
<reference evidence="2" key="3">
    <citation type="submission" date="2025-09" db="UniProtKB">
        <authorList>
            <consortium name="Ensembl"/>
        </authorList>
    </citation>
    <scope>IDENTIFICATION</scope>
</reference>
<dbReference type="STRING" id="59463.ENSMLUP00000022082"/>
<proteinExistence type="predicted"/>
<feature type="domain" description="KRAB" evidence="1">
    <location>
        <begin position="13"/>
        <end position="159"/>
    </location>
</feature>
<dbReference type="EMBL" id="AAPE02055475">
    <property type="status" value="NOT_ANNOTATED_CDS"/>
    <property type="molecule type" value="Genomic_DNA"/>
</dbReference>
<dbReference type="InterPro" id="IPR001909">
    <property type="entry name" value="KRAB"/>
</dbReference>
<name>G1QEE9_MYOLU</name>
<dbReference type="Proteomes" id="UP000001074">
    <property type="component" value="Unassembled WGS sequence"/>
</dbReference>
<dbReference type="CDD" id="cd07765">
    <property type="entry name" value="KRAB_A-box"/>
    <property type="match status" value="1"/>
</dbReference>
<dbReference type="PANTHER" id="PTHR23232:SF133">
    <property type="entry name" value="RIKEN CDNA 1700020N01 GENE"/>
    <property type="match status" value="1"/>
</dbReference>
<dbReference type="eggNOG" id="KOG1721">
    <property type="taxonomic scope" value="Eukaryota"/>
</dbReference>
<evidence type="ECO:0000313" key="2">
    <source>
        <dbReference type="Ensembl" id="ENSMLUP00000022082.1"/>
    </source>
</evidence>
<dbReference type="AlphaFoldDB" id="G1QEE9"/>
<dbReference type="PANTHER" id="PTHR23232">
    <property type="entry name" value="KRAB DOMAIN C2H2 ZINC FINGER"/>
    <property type="match status" value="1"/>
</dbReference>
<reference evidence="2" key="2">
    <citation type="submission" date="2025-08" db="UniProtKB">
        <authorList>
            <consortium name="Ensembl"/>
        </authorList>
    </citation>
    <scope>IDENTIFICATION</scope>
</reference>
<evidence type="ECO:0000259" key="1">
    <source>
        <dbReference type="PROSITE" id="PS50805"/>
    </source>
</evidence>
<dbReference type="InterPro" id="IPR036051">
    <property type="entry name" value="KRAB_dom_sf"/>
</dbReference>
<reference evidence="2 3" key="1">
    <citation type="journal article" date="2011" name="Nature">
        <title>A high-resolution map of human evolutionary constraint using 29 mammals.</title>
        <authorList>
            <person name="Lindblad-Toh K."/>
            <person name="Garber M."/>
            <person name="Zuk O."/>
            <person name="Lin M.F."/>
            <person name="Parker B.J."/>
            <person name="Washietl S."/>
            <person name="Kheradpour P."/>
            <person name="Ernst J."/>
            <person name="Jordan G."/>
            <person name="Mauceli E."/>
            <person name="Ward L.D."/>
            <person name="Lowe C.B."/>
            <person name="Holloway A.K."/>
            <person name="Clamp M."/>
            <person name="Gnerre S."/>
            <person name="Alfoldi J."/>
            <person name="Beal K."/>
            <person name="Chang J."/>
            <person name="Clawson H."/>
            <person name="Cuff J."/>
            <person name="Di Palma F."/>
            <person name="Fitzgerald S."/>
            <person name="Flicek P."/>
            <person name="Guttman M."/>
            <person name="Hubisz M.J."/>
            <person name="Jaffe D.B."/>
            <person name="Jungreis I."/>
            <person name="Kent W.J."/>
            <person name="Kostka D."/>
            <person name="Lara M."/>
            <person name="Martins A.L."/>
            <person name="Massingham T."/>
            <person name="Moltke I."/>
            <person name="Raney B.J."/>
            <person name="Rasmussen M.D."/>
            <person name="Robinson J."/>
            <person name="Stark A."/>
            <person name="Vilella A.J."/>
            <person name="Wen J."/>
            <person name="Xie X."/>
            <person name="Zody M.C."/>
            <person name="Baldwin J."/>
            <person name="Bloom T."/>
            <person name="Chin C.W."/>
            <person name="Heiman D."/>
            <person name="Nicol R."/>
            <person name="Nusbaum C."/>
            <person name="Young S."/>
            <person name="Wilkinson J."/>
            <person name="Worley K.C."/>
            <person name="Kovar C.L."/>
            <person name="Muzny D.M."/>
            <person name="Gibbs R.A."/>
            <person name="Cree A."/>
            <person name="Dihn H.H."/>
            <person name="Fowler G."/>
            <person name="Jhangiani S."/>
            <person name="Joshi V."/>
            <person name="Lee S."/>
            <person name="Lewis L.R."/>
            <person name="Nazareth L.V."/>
            <person name="Okwuonu G."/>
            <person name="Santibanez J."/>
            <person name="Warren W.C."/>
            <person name="Mardis E.R."/>
            <person name="Weinstock G.M."/>
            <person name="Wilson R.K."/>
            <person name="Delehaunty K."/>
            <person name="Dooling D."/>
            <person name="Fronik C."/>
            <person name="Fulton L."/>
            <person name="Fulton B."/>
            <person name="Graves T."/>
            <person name="Minx P."/>
            <person name="Sodergren E."/>
            <person name="Birney E."/>
            <person name="Margulies E.H."/>
            <person name="Herrero J."/>
            <person name="Green E.D."/>
            <person name="Haussler D."/>
            <person name="Siepel A."/>
            <person name="Goldman N."/>
            <person name="Pollard K.S."/>
            <person name="Pedersen J.S."/>
            <person name="Lander E.S."/>
            <person name="Kellis M."/>
        </authorList>
    </citation>
    <scope>NUCLEOTIDE SEQUENCE [LARGE SCALE GENOMIC DNA]</scope>
</reference>